<dbReference type="InterPro" id="IPR029071">
    <property type="entry name" value="Ubiquitin-like_domsf"/>
</dbReference>
<feature type="domain" description="TUG ubiquitin-like" evidence="3">
    <location>
        <begin position="7"/>
        <end position="70"/>
    </location>
</feature>
<gene>
    <name evidence="4" type="ORF">Q9L58_007566</name>
</gene>
<accession>A0ABR3GC47</accession>
<dbReference type="PANTHER" id="PTHR46467">
    <property type="entry name" value="TETHER CONTAINING UBX DOMAIN FOR GLUT4"/>
    <property type="match status" value="1"/>
</dbReference>
<dbReference type="PANTHER" id="PTHR46467:SF1">
    <property type="entry name" value="TETHER CONTAINING UBX DOMAIN FOR GLUT4"/>
    <property type="match status" value="1"/>
</dbReference>
<dbReference type="InterPro" id="IPR001012">
    <property type="entry name" value="UBX_dom"/>
</dbReference>
<evidence type="ECO:0000256" key="1">
    <source>
        <dbReference type="SAM" id="MobiDB-lite"/>
    </source>
</evidence>
<reference evidence="4 5" key="1">
    <citation type="submission" date="2024-02" db="EMBL/GenBank/DDBJ databases">
        <title>Discinaceae phylogenomics.</title>
        <authorList>
            <person name="Dirks A.C."/>
            <person name="James T.Y."/>
        </authorList>
    </citation>
    <scope>NUCLEOTIDE SEQUENCE [LARGE SCALE GENOMIC DNA]</scope>
    <source>
        <strain evidence="4 5">ACD0624</strain>
    </source>
</reference>
<dbReference type="SUPFAM" id="SSF54236">
    <property type="entry name" value="Ubiquitin-like"/>
    <property type="match status" value="2"/>
</dbReference>
<dbReference type="Gene3D" id="3.10.20.90">
    <property type="entry name" value="Phosphatidylinositol 3-kinase Catalytic Subunit, Chain A, domain 1"/>
    <property type="match status" value="2"/>
</dbReference>
<dbReference type="Proteomes" id="UP001447188">
    <property type="component" value="Unassembled WGS sequence"/>
</dbReference>
<comment type="caution">
    <text evidence="4">The sequence shown here is derived from an EMBL/GenBank/DDBJ whole genome shotgun (WGS) entry which is preliminary data.</text>
</comment>
<name>A0ABR3GC47_9PEZI</name>
<feature type="region of interest" description="Disordered" evidence="1">
    <location>
        <begin position="440"/>
        <end position="506"/>
    </location>
</feature>
<protein>
    <recommendedName>
        <fullName evidence="6">UBX domain-containing protein</fullName>
    </recommendedName>
</protein>
<organism evidence="4 5">
    <name type="scientific">Discina gigas</name>
    <dbReference type="NCBI Taxonomy" id="1032678"/>
    <lineage>
        <taxon>Eukaryota</taxon>
        <taxon>Fungi</taxon>
        <taxon>Dikarya</taxon>
        <taxon>Ascomycota</taxon>
        <taxon>Pezizomycotina</taxon>
        <taxon>Pezizomycetes</taxon>
        <taxon>Pezizales</taxon>
        <taxon>Discinaceae</taxon>
        <taxon>Discina</taxon>
    </lineage>
</organism>
<evidence type="ECO:0008006" key="6">
    <source>
        <dbReference type="Google" id="ProtNLM"/>
    </source>
</evidence>
<proteinExistence type="predicted"/>
<feature type="domain" description="UBX" evidence="2">
    <location>
        <begin position="355"/>
        <end position="406"/>
    </location>
</feature>
<evidence type="ECO:0000313" key="5">
    <source>
        <dbReference type="Proteomes" id="UP001447188"/>
    </source>
</evidence>
<dbReference type="EMBL" id="JBBBZM010000122">
    <property type="protein sequence ID" value="KAL0633534.1"/>
    <property type="molecule type" value="Genomic_DNA"/>
</dbReference>
<feature type="region of interest" description="Disordered" evidence="1">
    <location>
        <begin position="227"/>
        <end position="302"/>
    </location>
</feature>
<evidence type="ECO:0000313" key="4">
    <source>
        <dbReference type="EMBL" id="KAL0633534.1"/>
    </source>
</evidence>
<keyword evidence="5" id="KW-1185">Reference proteome</keyword>
<feature type="compositionally biased region" description="Polar residues" evidence="1">
    <location>
        <begin position="253"/>
        <end position="266"/>
    </location>
</feature>
<dbReference type="CDD" id="cd16105">
    <property type="entry name" value="Ubl_ASPSCR1_like"/>
    <property type="match status" value="1"/>
</dbReference>
<dbReference type="Pfam" id="PF00789">
    <property type="entry name" value="UBX"/>
    <property type="match status" value="1"/>
</dbReference>
<sequence length="506" mass="55479">MASNVIVIYNQRRSQIKVQPTRSLSDVHTEACKKFNLDPLRYTLKRGQTTLDLSLQIRFTNLGPGAKLELVASKNTNSPIAVVLRIQDNGPTSELSDTFVSSDTIWEILRRFETKTKGLNITEKYASSATQGSGRLLYQMPAVRVVNKELVTFIELQQSLIGLGVREGRLLVVLRFKSTDIPYEEALEEIAKFSPKKQEEALLVPEEEASGSGSGSSTAAAAVVGEKLPDDNEDTDIAMEGVPPSLATEETEPGSSNLGEGSSSQEAEVGEDGQNDSKATVDPEKPTVSVYRPSESSTPAAAQIDVPETAYDIGISEAKIIQQHLKKAAIGRRLPSDKEIEEKEAAAIAVVEKVQTLVIKVRFPDSYTSEQTFQAKHTAQDLYDTIRTTMRHPFEPFYLMIPPKEIIPEGRQRLTIDLRIRSGASVHLIWGPDASKKARSEPALNDEYIKTSKSLPELKQPDMMDVDEGSSEGSGKGKGKGKGVPPVDRQTKENKLKSLLGFGRKK</sequence>
<evidence type="ECO:0000259" key="2">
    <source>
        <dbReference type="Pfam" id="PF00789"/>
    </source>
</evidence>
<evidence type="ECO:0000259" key="3">
    <source>
        <dbReference type="Pfam" id="PF11470"/>
    </source>
</evidence>
<dbReference type="InterPro" id="IPR021569">
    <property type="entry name" value="TUG-UBL1"/>
</dbReference>
<dbReference type="Pfam" id="PF11470">
    <property type="entry name" value="TUG-UBL1"/>
    <property type="match status" value="1"/>
</dbReference>